<organism evidence="1 2">
    <name type="scientific">Penicillium hordei</name>
    <dbReference type="NCBI Taxonomy" id="40994"/>
    <lineage>
        <taxon>Eukaryota</taxon>
        <taxon>Fungi</taxon>
        <taxon>Dikarya</taxon>
        <taxon>Ascomycota</taxon>
        <taxon>Pezizomycotina</taxon>
        <taxon>Eurotiomycetes</taxon>
        <taxon>Eurotiomycetidae</taxon>
        <taxon>Eurotiales</taxon>
        <taxon>Aspergillaceae</taxon>
        <taxon>Penicillium</taxon>
    </lineage>
</organism>
<reference evidence="1" key="1">
    <citation type="journal article" date="2023" name="IMA Fungus">
        <title>Comparative genomic study of the Penicillium genus elucidates a diverse pangenome and 15 lateral gene transfer events.</title>
        <authorList>
            <person name="Petersen C."/>
            <person name="Sorensen T."/>
            <person name="Nielsen M.R."/>
            <person name="Sondergaard T.E."/>
            <person name="Sorensen J.L."/>
            <person name="Fitzpatrick D.A."/>
            <person name="Frisvad J.C."/>
            <person name="Nielsen K.L."/>
        </authorList>
    </citation>
    <scope>NUCLEOTIDE SEQUENCE</scope>
    <source>
        <strain evidence="1">IBT 12815</strain>
    </source>
</reference>
<name>A0AAD6H7G8_9EURO</name>
<evidence type="ECO:0000313" key="2">
    <source>
        <dbReference type="Proteomes" id="UP001213799"/>
    </source>
</evidence>
<evidence type="ECO:0000313" key="1">
    <source>
        <dbReference type="EMBL" id="KAJ5617851.1"/>
    </source>
</evidence>
<keyword evidence="2" id="KW-1185">Reference proteome</keyword>
<reference evidence="1" key="2">
    <citation type="submission" date="2023-01" db="EMBL/GenBank/DDBJ databases">
        <authorList>
            <person name="Petersen C."/>
        </authorList>
    </citation>
    <scope>NUCLEOTIDE SEQUENCE</scope>
    <source>
        <strain evidence="1">IBT 12815</strain>
    </source>
</reference>
<accession>A0AAD6H7G8</accession>
<dbReference type="EMBL" id="JAQJAE010000001">
    <property type="protein sequence ID" value="KAJ5617851.1"/>
    <property type="molecule type" value="Genomic_DNA"/>
</dbReference>
<gene>
    <name evidence="1" type="ORF">N7537_002965</name>
</gene>
<dbReference type="RefSeq" id="XP_056759018.1">
    <property type="nucleotide sequence ID" value="XM_056894023.1"/>
</dbReference>
<dbReference type="Proteomes" id="UP001213799">
    <property type="component" value="Unassembled WGS sequence"/>
</dbReference>
<comment type="caution">
    <text evidence="1">The sequence shown here is derived from an EMBL/GenBank/DDBJ whole genome shotgun (WGS) entry which is preliminary data.</text>
</comment>
<protein>
    <submittedName>
        <fullName evidence="1">Uncharacterized protein</fullName>
    </submittedName>
</protein>
<dbReference type="AlphaFoldDB" id="A0AAD6H7G8"/>
<proteinExistence type="predicted"/>
<sequence length="107" mass="12122">MQLPPVAICVRDLATNTANLLNWSVVPKPSIERMLLSAKTCRGCRSLPKAGKWDSAAFDLKSSTAGSMCLEYHQFTFKKTSFIEKKKPFCHISGIESLVWTRRFVIW</sequence>
<dbReference type="GeneID" id="81584265"/>